<evidence type="ECO:0000313" key="1">
    <source>
        <dbReference type="EMBL" id="PJF01526.1"/>
    </source>
</evidence>
<dbReference type="AlphaFoldDB" id="A0A2D3M7S1"/>
<name>A0A2D3M7S1_PREIN</name>
<dbReference type="EMBL" id="PGGD01000001">
    <property type="protein sequence ID" value="PJF01526.1"/>
    <property type="molecule type" value="Genomic_DNA"/>
</dbReference>
<dbReference type="Proteomes" id="UP000228641">
    <property type="component" value="Unassembled WGS sequence"/>
</dbReference>
<reference evidence="1 2" key="1">
    <citation type="submission" date="2017-11" db="EMBL/GenBank/DDBJ databases">
        <title>Genome sequencing of Prevotella intermedia KCOM 1779.</title>
        <authorList>
            <person name="Kook J.-K."/>
            <person name="Park S.-N."/>
            <person name="Lim Y.K."/>
        </authorList>
    </citation>
    <scope>NUCLEOTIDE SEQUENCE [LARGE SCALE GENOMIC DNA]</scope>
    <source>
        <strain evidence="1 2">KCOM 1779</strain>
    </source>
</reference>
<accession>A0A2D3M7S1</accession>
<proteinExistence type="predicted"/>
<gene>
    <name evidence="1" type="ORF">CUB97_08010</name>
</gene>
<sequence>MKKSYIATQTSIIYVESETVLAGSGAQAGASVGGEGSPNEQNQDEIHEGGPGIAGAKWTEFE</sequence>
<evidence type="ECO:0000313" key="2">
    <source>
        <dbReference type="Proteomes" id="UP000228641"/>
    </source>
</evidence>
<organism evidence="1 2">
    <name type="scientific">Prevotella intermedia</name>
    <dbReference type="NCBI Taxonomy" id="28131"/>
    <lineage>
        <taxon>Bacteria</taxon>
        <taxon>Pseudomonadati</taxon>
        <taxon>Bacteroidota</taxon>
        <taxon>Bacteroidia</taxon>
        <taxon>Bacteroidales</taxon>
        <taxon>Prevotellaceae</taxon>
        <taxon>Prevotella</taxon>
    </lineage>
</organism>
<protein>
    <submittedName>
        <fullName evidence="1">Pseudouridine synthase</fullName>
    </submittedName>
</protein>
<comment type="caution">
    <text evidence="1">The sequence shown here is derived from an EMBL/GenBank/DDBJ whole genome shotgun (WGS) entry which is preliminary data.</text>
</comment>